<dbReference type="PANTHER" id="PTHR36075:SF1">
    <property type="entry name" value="OS03G0595200 PROTEIN"/>
    <property type="match status" value="1"/>
</dbReference>
<feature type="compositionally biased region" description="Basic and acidic residues" evidence="1">
    <location>
        <begin position="99"/>
        <end position="120"/>
    </location>
</feature>
<accession>A0A0K9NYQ8</accession>
<evidence type="ECO:0000313" key="2">
    <source>
        <dbReference type="EMBL" id="KMZ61085.1"/>
    </source>
</evidence>
<name>A0A0K9NYQ8_ZOSMR</name>
<dbReference type="PANTHER" id="PTHR36075">
    <property type="entry name" value="BNAA10G09820D PROTEIN"/>
    <property type="match status" value="1"/>
</dbReference>
<dbReference type="AlphaFoldDB" id="A0A0K9NYQ8"/>
<feature type="compositionally biased region" description="Low complexity" evidence="1">
    <location>
        <begin position="129"/>
        <end position="143"/>
    </location>
</feature>
<dbReference type="OMA" id="REWLDPH"/>
<feature type="region of interest" description="Disordered" evidence="1">
    <location>
        <begin position="52"/>
        <end position="160"/>
    </location>
</feature>
<feature type="region of interest" description="Disordered" evidence="1">
    <location>
        <begin position="1"/>
        <end position="30"/>
    </location>
</feature>
<proteinExistence type="predicted"/>
<feature type="compositionally biased region" description="Polar residues" evidence="1">
    <location>
        <begin position="79"/>
        <end position="91"/>
    </location>
</feature>
<gene>
    <name evidence="2" type="ORF">ZOSMA_54G00140</name>
</gene>
<evidence type="ECO:0000256" key="1">
    <source>
        <dbReference type="SAM" id="MobiDB-lite"/>
    </source>
</evidence>
<sequence length="160" mass="18182">MDSSHFPQSPRLSVSAPVEQDADDEWDTDGFVIPSLTVGDLNYADSDIKVVDKEDTISPPLLEERKEEEIYLGPHGAPHSQSKQHQDLNSSYKKRFKNKLKEADWRHSGHSRENKVETLRELVGGSGGDKVSSSRTMQQKSSSGWLDQHCNEWQFEKHPH</sequence>
<dbReference type="Proteomes" id="UP000036987">
    <property type="component" value="Unassembled WGS sequence"/>
</dbReference>
<dbReference type="EMBL" id="LFYR01001529">
    <property type="protein sequence ID" value="KMZ61085.1"/>
    <property type="molecule type" value="Genomic_DNA"/>
</dbReference>
<organism evidence="2 3">
    <name type="scientific">Zostera marina</name>
    <name type="common">Eelgrass</name>
    <dbReference type="NCBI Taxonomy" id="29655"/>
    <lineage>
        <taxon>Eukaryota</taxon>
        <taxon>Viridiplantae</taxon>
        <taxon>Streptophyta</taxon>
        <taxon>Embryophyta</taxon>
        <taxon>Tracheophyta</taxon>
        <taxon>Spermatophyta</taxon>
        <taxon>Magnoliopsida</taxon>
        <taxon>Liliopsida</taxon>
        <taxon>Zosteraceae</taxon>
        <taxon>Zostera</taxon>
    </lineage>
</organism>
<feature type="compositionally biased region" description="Basic and acidic residues" evidence="1">
    <location>
        <begin position="52"/>
        <end position="69"/>
    </location>
</feature>
<keyword evidence="3" id="KW-1185">Reference proteome</keyword>
<protein>
    <submittedName>
        <fullName evidence="2">Uncharacterized protein</fullName>
    </submittedName>
</protein>
<reference evidence="3" key="1">
    <citation type="journal article" date="2016" name="Nature">
        <title>The genome of the seagrass Zostera marina reveals angiosperm adaptation to the sea.</title>
        <authorList>
            <person name="Olsen J.L."/>
            <person name="Rouze P."/>
            <person name="Verhelst B."/>
            <person name="Lin Y.-C."/>
            <person name="Bayer T."/>
            <person name="Collen J."/>
            <person name="Dattolo E."/>
            <person name="De Paoli E."/>
            <person name="Dittami S."/>
            <person name="Maumus F."/>
            <person name="Michel G."/>
            <person name="Kersting A."/>
            <person name="Lauritano C."/>
            <person name="Lohaus R."/>
            <person name="Toepel M."/>
            <person name="Tonon T."/>
            <person name="Vanneste K."/>
            <person name="Amirebrahimi M."/>
            <person name="Brakel J."/>
            <person name="Bostroem C."/>
            <person name="Chovatia M."/>
            <person name="Grimwood J."/>
            <person name="Jenkins J.W."/>
            <person name="Jueterbock A."/>
            <person name="Mraz A."/>
            <person name="Stam W.T."/>
            <person name="Tice H."/>
            <person name="Bornberg-Bauer E."/>
            <person name="Green P.J."/>
            <person name="Pearson G.A."/>
            <person name="Procaccini G."/>
            <person name="Duarte C.M."/>
            <person name="Schmutz J."/>
            <person name="Reusch T.B.H."/>
            <person name="Van de Peer Y."/>
        </authorList>
    </citation>
    <scope>NUCLEOTIDE SEQUENCE [LARGE SCALE GENOMIC DNA]</scope>
    <source>
        <strain evidence="3">cv. Finnish</strain>
    </source>
</reference>
<dbReference type="OrthoDB" id="631005at2759"/>
<feature type="compositionally biased region" description="Polar residues" evidence="1">
    <location>
        <begin position="1"/>
        <end position="12"/>
    </location>
</feature>
<comment type="caution">
    <text evidence="2">The sequence shown here is derived from an EMBL/GenBank/DDBJ whole genome shotgun (WGS) entry which is preliminary data.</text>
</comment>
<evidence type="ECO:0000313" key="3">
    <source>
        <dbReference type="Proteomes" id="UP000036987"/>
    </source>
</evidence>